<organism evidence="1 2">
    <name type="scientific">Halomonas beimenensis</name>
    <dbReference type="NCBI Taxonomy" id="475662"/>
    <lineage>
        <taxon>Bacteria</taxon>
        <taxon>Pseudomonadati</taxon>
        <taxon>Pseudomonadota</taxon>
        <taxon>Gammaproteobacteria</taxon>
        <taxon>Oceanospirillales</taxon>
        <taxon>Halomonadaceae</taxon>
        <taxon>Halomonas</taxon>
    </lineage>
</organism>
<gene>
    <name evidence="1" type="ORF">BEI_0690</name>
</gene>
<keyword evidence="2" id="KW-1185">Reference proteome</keyword>
<proteinExistence type="predicted"/>
<dbReference type="EMBL" id="CP021435">
    <property type="protein sequence ID" value="ATJ81677.1"/>
    <property type="molecule type" value="Genomic_DNA"/>
</dbReference>
<dbReference type="AlphaFoldDB" id="A0A291P464"/>
<dbReference type="Proteomes" id="UP000219993">
    <property type="component" value="Chromosome"/>
</dbReference>
<protein>
    <submittedName>
        <fullName evidence="1">Uncharacterized protein</fullName>
    </submittedName>
</protein>
<dbReference type="KEGG" id="hbe:BEI_0690"/>
<evidence type="ECO:0000313" key="1">
    <source>
        <dbReference type="EMBL" id="ATJ81677.1"/>
    </source>
</evidence>
<reference evidence="1 2" key="1">
    <citation type="journal article" date="2017" name="Sci. Rep.">
        <title>Revealing the Saline Adaptation Strategies of the Halophilic Bacterium Halomonas beimenensis through High-throughput Omics and Transposon Mutagenesis Approaches.</title>
        <authorList>
            <person name="Chen Y.H."/>
            <person name="Lin S.S."/>
            <person name="Shyu Y.T."/>
        </authorList>
    </citation>
    <scope>NUCLEOTIDE SEQUENCE [LARGE SCALE GENOMIC DNA]</scope>
    <source>
        <strain evidence="1 2">NTU-111</strain>
    </source>
</reference>
<accession>A0A291P464</accession>
<sequence length="44" mass="5197">MLVNNVEKNIADFRIMSAKRLKRVSLNIWKSVGYEGLWDSVTWQ</sequence>
<evidence type="ECO:0000313" key="2">
    <source>
        <dbReference type="Proteomes" id="UP000219993"/>
    </source>
</evidence>
<name>A0A291P464_9GAMM</name>